<dbReference type="InterPro" id="IPR000232">
    <property type="entry name" value="HSF_DNA-bd"/>
</dbReference>
<dbReference type="SMART" id="SM00415">
    <property type="entry name" value="HSF"/>
    <property type="match status" value="1"/>
</dbReference>
<evidence type="ECO:0000256" key="3">
    <source>
        <dbReference type="ARBA" id="ARBA00023125"/>
    </source>
</evidence>
<feature type="region of interest" description="Disordered" evidence="6">
    <location>
        <begin position="223"/>
        <end position="262"/>
    </location>
</feature>
<dbReference type="InterPro" id="IPR036388">
    <property type="entry name" value="WH-like_DNA-bd_sf"/>
</dbReference>
<feature type="compositionally biased region" description="Low complexity" evidence="6">
    <location>
        <begin position="877"/>
        <end position="888"/>
    </location>
</feature>
<keyword evidence="9" id="KW-1185">Reference proteome</keyword>
<evidence type="ECO:0000256" key="6">
    <source>
        <dbReference type="SAM" id="MobiDB-lite"/>
    </source>
</evidence>
<feature type="compositionally biased region" description="Low complexity" evidence="6">
    <location>
        <begin position="348"/>
        <end position="369"/>
    </location>
</feature>
<feature type="region of interest" description="Disordered" evidence="6">
    <location>
        <begin position="318"/>
        <end position="399"/>
    </location>
</feature>
<feature type="compositionally biased region" description="Low complexity" evidence="6">
    <location>
        <begin position="320"/>
        <end position="332"/>
    </location>
</feature>
<dbReference type="GO" id="GO:0043565">
    <property type="term" value="F:sequence-specific DNA binding"/>
    <property type="evidence" value="ECO:0007669"/>
    <property type="project" value="InterPro"/>
</dbReference>
<feature type="region of interest" description="Disordered" evidence="6">
    <location>
        <begin position="906"/>
        <end position="958"/>
    </location>
</feature>
<feature type="region of interest" description="Disordered" evidence="6">
    <location>
        <begin position="846"/>
        <end position="888"/>
    </location>
</feature>
<evidence type="ECO:0000256" key="4">
    <source>
        <dbReference type="ARBA" id="ARBA00023242"/>
    </source>
</evidence>
<feature type="region of interest" description="Disordered" evidence="6">
    <location>
        <begin position="583"/>
        <end position="608"/>
    </location>
</feature>
<feature type="compositionally biased region" description="Low complexity" evidence="6">
    <location>
        <begin position="231"/>
        <end position="251"/>
    </location>
</feature>
<dbReference type="PRINTS" id="PR00056">
    <property type="entry name" value="HSFDOMAIN"/>
</dbReference>
<feature type="compositionally biased region" description="Acidic residues" evidence="6">
    <location>
        <begin position="499"/>
        <end position="508"/>
    </location>
</feature>
<feature type="region of interest" description="Disordered" evidence="6">
    <location>
        <begin position="669"/>
        <end position="720"/>
    </location>
</feature>
<feature type="region of interest" description="Disordered" evidence="6">
    <location>
        <begin position="135"/>
        <end position="202"/>
    </location>
</feature>
<dbReference type="PANTHER" id="PTHR10015:SF427">
    <property type="entry name" value="HEAT SHOCK FACTOR PROTEIN"/>
    <property type="match status" value="1"/>
</dbReference>
<feature type="compositionally biased region" description="Polar residues" evidence="6">
    <location>
        <begin position="374"/>
        <end position="399"/>
    </location>
</feature>
<feature type="region of interest" description="Disordered" evidence="6">
    <location>
        <begin position="1"/>
        <end position="123"/>
    </location>
</feature>
<dbReference type="InterPro" id="IPR036390">
    <property type="entry name" value="WH_DNA-bd_sf"/>
</dbReference>
<dbReference type="Proteomes" id="UP001176517">
    <property type="component" value="Unassembled WGS sequence"/>
</dbReference>
<feature type="region of interest" description="Disordered" evidence="6">
    <location>
        <begin position="457"/>
        <end position="482"/>
    </location>
</feature>
<dbReference type="SUPFAM" id="SSF46785">
    <property type="entry name" value="Winged helix' DNA-binding domain"/>
    <property type="match status" value="1"/>
</dbReference>
<sequence>MATTAASGAALASSISPPSNTSNPRSSAYPARGSVGASSRASFSTSPPVTSQDPRRYSLLRSTTATSSSSHASSALPQPIDFSYSGSSIRPYLSTSYKTSAERSFSGGPDAARFREPTQNEEEFEDDDMLHYQHTHHQHIPGQAPDPDSEGVFPFSSPFLGTKPLADPDSNPASVPKVNKTSPDPANDAQPQGSVPGSFKSEVPHRLMSPAWAATTLGRMTLGSPDIRPAAGTSPLPTLSSLGPSSISALGTSPAGVSGPPALAQRRLSQNRPPHMRDVYGNSPSSGAGAGLYGVSPGAANRLSSSLPAASALNIVPGTSPSSGNSGSAAAGRRVSHLRPTRPGLVQATSSGSGAAASTRQGPYSRPSYGPGGTASNRSHSRTRLSFSQQSKDGVDRNTSGLGLLGAAALAEAASPPFALRPARITRGHSPKGHSIVDGDVDNIDFVMEDIEGPFVEHHKHSHPSSSDIENSDLEDDDDEDDEHVRDEMMLSLVNEVDDAEATEDESEEIKAHLRTSGASSYTALGPGSGMLAQVQSVGAQRNSMRSVPTAVPTFRARSSRHSVGGTPGGVSGPSSLGLNFREAHGHAPHHPYTGRGLPHHTTRSPRLGGAADLEAAFPTQVLSSSPIYSTSVPTHPSLQRQLSAEHNFSHASALAAMRHYPYGSSPGAASANAAAIAAPPRTKGHRRTQSAQTEDDGSEFGQDSRSRSRVGDVTTSSAGGMDENAEVAMIRDRLGGAAHCSAFISKLWYLLINPNLYSRYIRWSEAGDSIILSNDPDVSAEFANDVLPKLFKHGNNASFIRQLNLYGFQRVPSSRLLDVAEQKAAALLQKERDILGFSGGNGASVSGNVSAARSSSRTRHSESSPGGAGAFGSGNGLSTSAGSNSGAGAPMTTALHLYGPHSSFAHPSFRRGQESLLPSLKPRSSKKPKGAKGAGGAGADGKLEGDDGAGGDGGYDD</sequence>
<feature type="compositionally biased region" description="Gly residues" evidence="6">
    <location>
        <begin position="867"/>
        <end position="876"/>
    </location>
</feature>
<proteinExistence type="inferred from homology"/>
<evidence type="ECO:0000256" key="5">
    <source>
        <dbReference type="RuleBase" id="RU004020"/>
    </source>
</evidence>
<evidence type="ECO:0000256" key="1">
    <source>
        <dbReference type="ARBA" id="ARBA00004123"/>
    </source>
</evidence>
<feature type="compositionally biased region" description="Low complexity" evidence="6">
    <location>
        <begin position="846"/>
        <end position="856"/>
    </location>
</feature>
<comment type="caution">
    <text evidence="8">The sequence shown here is derived from an EMBL/GenBank/DDBJ whole genome shotgun (WGS) entry which is preliminary data.</text>
</comment>
<reference evidence="8" key="1">
    <citation type="journal article" date="2023" name="PhytoFront">
        <title>Draft Genome Resources of Seven Strains of Tilletia horrida, Causal Agent of Kernel Smut of Rice.</title>
        <authorList>
            <person name="Khanal S."/>
            <person name="Antony Babu S."/>
            <person name="Zhou X.G."/>
        </authorList>
    </citation>
    <scope>NUCLEOTIDE SEQUENCE</scope>
    <source>
        <strain evidence="8">TX6</strain>
    </source>
</reference>
<protein>
    <recommendedName>
        <fullName evidence="7">HSF-type DNA-binding domain-containing protein</fullName>
    </recommendedName>
</protein>
<keyword evidence="4" id="KW-0539">Nucleus</keyword>
<feature type="compositionally biased region" description="Low complexity" evidence="6">
    <location>
        <begin position="1"/>
        <end position="49"/>
    </location>
</feature>
<evidence type="ECO:0000259" key="7">
    <source>
        <dbReference type="SMART" id="SM00415"/>
    </source>
</evidence>
<feature type="domain" description="HSF-type DNA-binding" evidence="7">
    <location>
        <begin position="740"/>
        <end position="924"/>
    </location>
</feature>
<evidence type="ECO:0000313" key="9">
    <source>
        <dbReference type="Proteomes" id="UP001176517"/>
    </source>
</evidence>
<dbReference type="AlphaFoldDB" id="A0AAN6GS06"/>
<gene>
    <name evidence="8" type="ORF">OC846_001947</name>
</gene>
<evidence type="ECO:0000256" key="2">
    <source>
        <dbReference type="ARBA" id="ARBA00006403"/>
    </source>
</evidence>
<feature type="compositionally biased region" description="Low complexity" evidence="6">
    <location>
        <begin position="57"/>
        <end position="76"/>
    </location>
</feature>
<evidence type="ECO:0000313" key="8">
    <source>
        <dbReference type="EMBL" id="KAK0554844.1"/>
    </source>
</evidence>
<organism evidence="8 9">
    <name type="scientific">Tilletia horrida</name>
    <dbReference type="NCBI Taxonomy" id="155126"/>
    <lineage>
        <taxon>Eukaryota</taxon>
        <taxon>Fungi</taxon>
        <taxon>Dikarya</taxon>
        <taxon>Basidiomycota</taxon>
        <taxon>Ustilaginomycotina</taxon>
        <taxon>Exobasidiomycetes</taxon>
        <taxon>Tilletiales</taxon>
        <taxon>Tilletiaceae</taxon>
        <taxon>Tilletia</taxon>
    </lineage>
</organism>
<feature type="compositionally biased region" description="Low complexity" evidence="6">
    <location>
        <begin position="669"/>
        <end position="681"/>
    </location>
</feature>
<feature type="compositionally biased region" description="Acidic residues" evidence="6">
    <location>
        <begin position="947"/>
        <end position="958"/>
    </location>
</feature>
<dbReference type="GO" id="GO:0003700">
    <property type="term" value="F:DNA-binding transcription factor activity"/>
    <property type="evidence" value="ECO:0007669"/>
    <property type="project" value="InterPro"/>
</dbReference>
<dbReference type="Pfam" id="PF00447">
    <property type="entry name" value="HSF_DNA-bind"/>
    <property type="match status" value="1"/>
</dbReference>
<feature type="compositionally biased region" description="Polar residues" evidence="6">
    <location>
        <begin position="179"/>
        <end position="195"/>
    </location>
</feature>
<name>A0AAN6GS06_9BASI</name>
<comment type="similarity">
    <text evidence="2 5">Belongs to the HSF family.</text>
</comment>
<dbReference type="PANTHER" id="PTHR10015">
    <property type="entry name" value="HEAT SHOCK TRANSCRIPTION FACTOR"/>
    <property type="match status" value="1"/>
</dbReference>
<accession>A0AAN6GS06</accession>
<dbReference type="GO" id="GO:0005634">
    <property type="term" value="C:nucleus"/>
    <property type="evidence" value="ECO:0007669"/>
    <property type="project" value="UniProtKB-SubCell"/>
</dbReference>
<feature type="compositionally biased region" description="Acidic residues" evidence="6">
    <location>
        <begin position="470"/>
        <end position="482"/>
    </location>
</feature>
<feature type="region of interest" description="Disordered" evidence="6">
    <location>
        <begin position="499"/>
        <end position="525"/>
    </location>
</feature>
<comment type="subcellular location">
    <subcellularLocation>
        <location evidence="1">Nucleus</location>
    </subcellularLocation>
</comment>
<dbReference type="EMBL" id="JAPDMZ010000033">
    <property type="protein sequence ID" value="KAK0554844.1"/>
    <property type="molecule type" value="Genomic_DNA"/>
</dbReference>
<keyword evidence="3" id="KW-0238">DNA-binding</keyword>
<dbReference type="Gene3D" id="1.10.10.10">
    <property type="entry name" value="Winged helix-like DNA-binding domain superfamily/Winged helix DNA-binding domain"/>
    <property type="match status" value="1"/>
</dbReference>
<feature type="compositionally biased region" description="Polar residues" evidence="6">
    <location>
        <begin position="84"/>
        <end position="103"/>
    </location>
</feature>